<dbReference type="AlphaFoldDB" id="A0A431VSV6"/>
<reference evidence="1 2" key="1">
    <citation type="submission" date="2018-12" db="EMBL/GenBank/DDBJ databases">
        <title>Bacillus yapensis draft genome sequence.</title>
        <authorList>
            <person name="Yu L."/>
            <person name="Xu X."/>
            <person name="Tang X."/>
        </authorList>
    </citation>
    <scope>NUCLEOTIDE SEQUENCE [LARGE SCALE GENOMIC DNA]</scope>
    <source>
        <strain evidence="1 2">XXST-01</strain>
    </source>
</reference>
<gene>
    <name evidence="1" type="ORF">EKG37_21660</name>
</gene>
<name>A0A431VSV6_9BACI</name>
<protein>
    <submittedName>
        <fullName evidence="1">Uncharacterized protein</fullName>
    </submittedName>
</protein>
<evidence type="ECO:0000313" key="1">
    <source>
        <dbReference type="EMBL" id="RTR26280.1"/>
    </source>
</evidence>
<organism evidence="1 2">
    <name type="scientific">Bacillus yapensis</name>
    <dbReference type="NCBI Taxonomy" id="2492960"/>
    <lineage>
        <taxon>Bacteria</taxon>
        <taxon>Bacillati</taxon>
        <taxon>Bacillota</taxon>
        <taxon>Bacilli</taxon>
        <taxon>Bacillales</taxon>
        <taxon>Bacillaceae</taxon>
        <taxon>Bacillus</taxon>
    </lineage>
</organism>
<dbReference type="RefSeq" id="WP_126410847.1">
    <property type="nucleotide sequence ID" value="NZ_RXNT01000025.1"/>
</dbReference>
<evidence type="ECO:0000313" key="2">
    <source>
        <dbReference type="Proteomes" id="UP000271374"/>
    </source>
</evidence>
<accession>A0A431VSV6</accession>
<dbReference type="Proteomes" id="UP000271374">
    <property type="component" value="Unassembled WGS sequence"/>
</dbReference>
<sequence>MVDKNFNKLLEEFDSILNSINTELSEKVISEFKKSNNQIRFCLDDGLDEIQEKINKVPSGSGLYLFEVNLQTFYKHEIDLYDDWGHNGKSINQNKRDHFFESINRLWNEAIERDGSSYPKIIKKRFLHHFCLRPLRNNFEREEWIPFYLGINKNIQGRVYQHVKCDSSTFSMKLSHLSETVFSEYPIRVSTFVIPNIESKRRYMLVKEIESIVRERLHPLVGKQ</sequence>
<proteinExistence type="predicted"/>
<dbReference type="EMBL" id="RXNT01000025">
    <property type="protein sequence ID" value="RTR26280.1"/>
    <property type="molecule type" value="Genomic_DNA"/>
</dbReference>
<keyword evidence="2" id="KW-1185">Reference proteome</keyword>
<comment type="caution">
    <text evidence="1">The sequence shown here is derived from an EMBL/GenBank/DDBJ whole genome shotgun (WGS) entry which is preliminary data.</text>
</comment>